<dbReference type="AlphaFoldDB" id="A0A4R6BYQ1"/>
<evidence type="ECO:0000313" key="3">
    <source>
        <dbReference type="EMBL" id="TDM13424.1"/>
    </source>
</evidence>
<feature type="transmembrane region" description="Helical" evidence="1">
    <location>
        <begin position="237"/>
        <end position="257"/>
    </location>
</feature>
<dbReference type="PANTHER" id="PTHR30590">
    <property type="entry name" value="INNER MEMBRANE PROTEIN"/>
    <property type="match status" value="1"/>
</dbReference>
<name>A0A4R6BYQ1_9STAP</name>
<keyword evidence="1" id="KW-0812">Transmembrane</keyword>
<keyword evidence="1" id="KW-0472">Membrane</keyword>
<feature type="transmembrane region" description="Helical" evidence="1">
    <location>
        <begin position="116"/>
        <end position="132"/>
    </location>
</feature>
<protein>
    <submittedName>
        <fullName evidence="3">DUF418 domain-containing protein</fullName>
    </submittedName>
</protein>
<feature type="transmembrane region" description="Helical" evidence="1">
    <location>
        <begin position="139"/>
        <end position="159"/>
    </location>
</feature>
<comment type="caution">
    <text evidence="3">The sequence shown here is derived from an EMBL/GenBank/DDBJ whole genome shotgun (WGS) entry which is preliminary data.</text>
</comment>
<dbReference type="PANTHER" id="PTHR30590:SF2">
    <property type="entry name" value="INNER MEMBRANE PROTEIN"/>
    <property type="match status" value="1"/>
</dbReference>
<evidence type="ECO:0000256" key="1">
    <source>
        <dbReference type="SAM" id="Phobius"/>
    </source>
</evidence>
<feature type="transmembrane region" description="Helical" evidence="1">
    <location>
        <begin position="326"/>
        <end position="345"/>
    </location>
</feature>
<feature type="transmembrane region" description="Helical" evidence="1">
    <location>
        <begin position="202"/>
        <end position="225"/>
    </location>
</feature>
<feature type="transmembrane region" description="Helical" evidence="1">
    <location>
        <begin position="263"/>
        <end position="282"/>
    </location>
</feature>
<evidence type="ECO:0000313" key="4">
    <source>
        <dbReference type="Proteomes" id="UP000294843"/>
    </source>
</evidence>
<dbReference type="EMBL" id="SCWF01000011">
    <property type="protein sequence ID" value="TDM13424.1"/>
    <property type="molecule type" value="Genomic_DNA"/>
</dbReference>
<dbReference type="OrthoDB" id="9807744at2"/>
<feature type="transmembrane region" description="Helical" evidence="1">
    <location>
        <begin position="12"/>
        <end position="30"/>
    </location>
</feature>
<dbReference type="InterPro" id="IPR052529">
    <property type="entry name" value="Bact_Transport_Assoc"/>
</dbReference>
<feature type="domain" description="DUF418" evidence="2">
    <location>
        <begin position="224"/>
        <end position="368"/>
    </location>
</feature>
<keyword evidence="1" id="KW-1133">Transmembrane helix</keyword>
<dbReference type="Pfam" id="PF04235">
    <property type="entry name" value="DUF418"/>
    <property type="match status" value="1"/>
</dbReference>
<feature type="transmembrane region" description="Helical" evidence="1">
    <location>
        <begin position="50"/>
        <end position="73"/>
    </location>
</feature>
<dbReference type="Proteomes" id="UP000294843">
    <property type="component" value="Unassembled WGS sequence"/>
</dbReference>
<dbReference type="InterPro" id="IPR007349">
    <property type="entry name" value="DUF418"/>
</dbReference>
<sequence length="369" mass="41793">MIYMKERIVSIDIIRGISLVGILFMNALGFHYANVYNSPAEIYPDTLSKWIYHINVVIIHNSFYPIFAFLFGIGMAIMYKNIIQRGQNPSPILLRRFLAMMVFGLLHGFLLFYGDILQTYATLALLCIPFLFMRPVVSLIVAIIQFSLTAFSVLMIALLSDSQSLAFTSDALLTKAISHSDIAGIVSWNAQQFMNLATPLSVFNIISGVLMIMPFILFGMWCFRTDVFSQLVIHKKATLLSIAVTAISGITIKILALDGRYELVYVGGTILAAAYVMTLVLLCSQSSSLKVLMPFQALGKLAFSVYIFQSVILFLIFYLFKFYNSLHIITLHLLLTAIALVLLWLSNLYLKYYRTGPLEWLWRKITYLR</sequence>
<proteinExistence type="predicted"/>
<feature type="transmembrane region" description="Helical" evidence="1">
    <location>
        <begin position="93"/>
        <end position="110"/>
    </location>
</feature>
<accession>A0A4R6BYQ1</accession>
<keyword evidence="4" id="KW-1185">Reference proteome</keyword>
<evidence type="ECO:0000259" key="2">
    <source>
        <dbReference type="Pfam" id="PF04235"/>
    </source>
</evidence>
<reference evidence="3 4" key="1">
    <citation type="submission" date="2019-01" db="EMBL/GenBank/DDBJ databases">
        <title>Draft genome sequences of the type strains of six Macrococcus species.</title>
        <authorList>
            <person name="Mazhar S."/>
            <person name="Altermann E."/>
            <person name="Hill C."/>
            <person name="Mcauliffe O."/>
        </authorList>
    </citation>
    <scope>NUCLEOTIDE SEQUENCE [LARGE SCALE GENOMIC DNA]</scope>
    <source>
        <strain evidence="3 4">ATCC 51825</strain>
    </source>
</reference>
<feature type="transmembrane region" description="Helical" evidence="1">
    <location>
        <begin position="303"/>
        <end position="320"/>
    </location>
</feature>
<gene>
    <name evidence="3" type="ORF">ERX55_09245</name>
</gene>
<organism evidence="3 4">
    <name type="scientific">Macrococcus bovicus</name>
    <dbReference type="NCBI Taxonomy" id="69968"/>
    <lineage>
        <taxon>Bacteria</taxon>
        <taxon>Bacillati</taxon>
        <taxon>Bacillota</taxon>
        <taxon>Bacilli</taxon>
        <taxon>Bacillales</taxon>
        <taxon>Staphylococcaceae</taxon>
        <taxon>Macrococcus</taxon>
    </lineage>
</organism>